<feature type="binding site" evidence="6">
    <location>
        <position position="209"/>
    </location>
    <ligand>
        <name>ATP</name>
        <dbReference type="ChEBI" id="CHEBI:30616"/>
    </ligand>
</feature>
<evidence type="ECO:0000259" key="8">
    <source>
        <dbReference type="PROSITE" id="PS50011"/>
    </source>
</evidence>
<evidence type="ECO:0000256" key="1">
    <source>
        <dbReference type="ARBA" id="ARBA00022527"/>
    </source>
</evidence>
<dbReference type="InParanoid" id="A0A4W3HR52"/>
<dbReference type="GO" id="GO:0004674">
    <property type="term" value="F:protein serine/threonine kinase activity"/>
    <property type="evidence" value="ECO:0007669"/>
    <property type="project" value="UniProtKB-KW"/>
</dbReference>
<keyword evidence="1" id="KW-0723">Serine/threonine-protein kinase</keyword>
<feature type="region of interest" description="Disordered" evidence="7">
    <location>
        <begin position="305"/>
        <end position="353"/>
    </location>
</feature>
<dbReference type="SUPFAM" id="SSF56112">
    <property type="entry name" value="Protein kinase-like (PK-like)"/>
    <property type="match status" value="1"/>
</dbReference>
<keyword evidence="3 6" id="KW-0547">Nucleotide-binding</keyword>
<reference evidence="10" key="3">
    <citation type="journal article" date="2014" name="Nature">
        <title>Elephant shark genome provides unique insights into gnathostome evolution.</title>
        <authorList>
            <consortium name="International Elephant Shark Genome Sequencing Consortium"/>
            <person name="Venkatesh B."/>
            <person name="Lee A.P."/>
            <person name="Ravi V."/>
            <person name="Maurya A.K."/>
            <person name="Lian M.M."/>
            <person name="Swann J.B."/>
            <person name="Ohta Y."/>
            <person name="Flajnik M.F."/>
            <person name="Sutoh Y."/>
            <person name="Kasahara M."/>
            <person name="Hoon S."/>
            <person name="Gangu V."/>
            <person name="Roy S.W."/>
            <person name="Irimia M."/>
            <person name="Korzh V."/>
            <person name="Kondrychyn I."/>
            <person name="Lim Z.W."/>
            <person name="Tay B.H."/>
            <person name="Tohari S."/>
            <person name="Kong K.W."/>
            <person name="Ho S."/>
            <person name="Lorente-Galdos B."/>
            <person name="Quilez J."/>
            <person name="Marques-Bonet T."/>
            <person name="Raney B.J."/>
            <person name="Ingham P.W."/>
            <person name="Tay A."/>
            <person name="Hillier L.W."/>
            <person name="Minx P."/>
            <person name="Boehm T."/>
            <person name="Wilson R.K."/>
            <person name="Brenner S."/>
            <person name="Warren W.C."/>
        </authorList>
    </citation>
    <scope>NUCLEOTIDE SEQUENCE [LARGE SCALE GENOMIC DNA]</scope>
</reference>
<evidence type="ECO:0000256" key="5">
    <source>
        <dbReference type="ARBA" id="ARBA00022840"/>
    </source>
</evidence>
<sequence>MFGNRMWVSSPHSHPLCRSLVPGSRARRGRSNLRALAADGSTVCGIPGYLCVCVCVCLSGIPGYLCVCVCVSLVSRAISVRVCMCVRVSLVSRAISVSLIPVTSLCLPGRQTFPRSFAYQENLFQLVPSSRSISVSGDPSAGTLLYEDSQTLRWASEDKNSLKLHERHLSSISPHAPINWRLGRFLGRGAFGEVYLCYDADTGRELAVKQVPYDPDSQETSKEVSALECEIQLLKNLRHERIVQYYGCLRDTMERKLSIFMEYMPGVSDLSFVPPRLEPSPHEPEHPASIPGAVGETLAQFPSSVRRTVRSQGPRTCPWRTSLPLRLSSPPLDRRPPRFWPPRPETLDPFEEL</sequence>
<dbReference type="PANTHER" id="PTHR11584">
    <property type="entry name" value="SERINE/THREONINE PROTEIN KINASE"/>
    <property type="match status" value="1"/>
</dbReference>
<protein>
    <submittedName>
        <fullName evidence="9">Mitogen-activated protein kinase kinase kinase 3-like</fullName>
    </submittedName>
</protein>
<proteinExistence type="predicted"/>
<dbReference type="PROSITE" id="PS00107">
    <property type="entry name" value="PROTEIN_KINASE_ATP"/>
    <property type="match status" value="1"/>
</dbReference>
<dbReference type="SMART" id="SM00220">
    <property type="entry name" value="S_TKc"/>
    <property type="match status" value="1"/>
</dbReference>
<reference evidence="10" key="2">
    <citation type="journal article" date="2007" name="PLoS Biol.">
        <title>Survey sequencing and comparative analysis of the elephant shark (Callorhinchus milii) genome.</title>
        <authorList>
            <person name="Venkatesh B."/>
            <person name="Kirkness E.F."/>
            <person name="Loh Y.H."/>
            <person name="Halpern A.L."/>
            <person name="Lee A.P."/>
            <person name="Johnson J."/>
            <person name="Dandona N."/>
            <person name="Viswanathan L.D."/>
            <person name="Tay A."/>
            <person name="Venter J.C."/>
            <person name="Strausberg R.L."/>
            <person name="Brenner S."/>
        </authorList>
    </citation>
    <scope>NUCLEOTIDE SEQUENCE [LARGE SCALE GENOMIC DNA]</scope>
</reference>
<dbReference type="InterPro" id="IPR017441">
    <property type="entry name" value="Protein_kinase_ATP_BS"/>
</dbReference>
<dbReference type="Pfam" id="PF00069">
    <property type="entry name" value="Pkinase"/>
    <property type="match status" value="1"/>
</dbReference>
<name>A0A4W3HR52_CALMI</name>
<feature type="domain" description="Protein kinase" evidence="8">
    <location>
        <begin position="180"/>
        <end position="353"/>
    </location>
</feature>
<keyword evidence="10" id="KW-1185">Reference proteome</keyword>
<keyword evidence="4" id="KW-0418">Kinase</keyword>
<evidence type="ECO:0000256" key="3">
    <source>
        <dbReference type="ARBA" id="ARBA00022741"/>
    </source>
</evidence>
<dbReference type="AlphaFoldDB" id="A0A4W3HR52"/>
<keyword evidence="5 6" id="KW-0067">ATP-binding</keyword>
<dbReference type="Ensembl" id="ENSCMIT00000020148.1">
    <property type="protein sequence ID" value="ENSCMIP00000019778.1"/>
    <property type="gene ID" value="ENSCMIG00000009200.1"/>
</dbReference>
<evidence type="ECO:0000256" key="7">
    <source>
        <dbReference type="SAM" id="MobiDB-lite"/>
    </source>
</evidence>
<dbReference type="InterPro" id="IPR000719">
    <property type="entry name" value="Prot_kinase_dom"/>
</dbReference>
<dbReference type="Proteomes" id="UP000314986">
    <property type="component" value="Unassembled WGS sequence"/>
</dbReference>
<dbReference type="GO" id="GO:0035556">
    <property type="term" value="P:intracellular signal transduction"/>
    <property type="evidence" value="ECO:0007669"/>
    <property type="project" value="UniProtKB-ARBA"/>
</dbReference>
<dbReference type="GeneTree" id="ENSGT00940000164858"/>
<dbReference type="PANTHER" id="PTHR11584:SF369">
    <property type="entry name" value="MITOGEN-ACTIVATED PROTEIN KINASE KINASE KINASE 19-RELATED"/>
    <property type="match status" value="1"/>
</dbReference>
<evidence type="ECO:0000256" key="6">
    <source>
        <dbReference type="PROSITE-ProRule" id="PRU10141"/>
    </source>
</evidence>
<accession>A0A4W3HR52</accession>
<dbReference type="STRING" id="7868.ENSCMIP00000019778"/>
<dbReference type="InterPro" id="IPR011009">
    <property type="entry name" value="Kinase-like_dom_sf"/>
</dbReference>
<keyword evidence="2" id="KW-0808">Transferase</keyword>
<reference evidence="9" key="5">
    <citation type="submission" date="2025-09" db="UniProtKB">
        <authorList>
            <consortium name="Ensembl"/>
        </authorList>
    </citation>
    <scope>IDENTIFICATION</scope>
</reference>
<feature type="compositionally biased region" description="Polar residues" evidence="7">
    <location>
        <begin position="305"/>
        <end position="314"/>
    </location>
</feature>
<feature type="compositionally biased region" description="Low complexity" evidence="7">
    <location>
        <begin position="322"/>
        <end position="331"/>
    </location>
</feature>
<reference evidence="10" key="1">
    <citation type="journal article" date="2006" name="Science">
        <title>Ancient noncoding elements conserved in the human genome.</title>
        <authorList>
            <person name="Venkatesh B."/>
            <person name="Kirkness E.F."/>
            <person name="Loh Y.H."/>
            <person name="Halpern A.L."/>
            <person name="Lee A.P."/>
            <person name="Johnson J."/>
            <person name="Dandona N."/>
            <person name="Viswanathan L.D."/>
            <person name="Tay A."/>
            <person name="Venter J.C."/>
            <person name="Strausberg R.L."/>
            <person name="Brenner S."/>
        </authorList>
    </citation>
    <scope>NUCLEOTIDE SEQUENCE [LARGE SCALE GENOMIC DNA]</scope>
</reference>
<evidence type="ECO:0000256" key="2">
    <source>
        <dbReference type="ARBA" id="ARBA00022679"/>
    </source>
</evidence>
<evidence type="ECO:0000313" key="9">
    <source>
        <dbReference type="Ensembl" id="ENSCMIP00000019778.1"/>
    </source>
</evidence>
<evidence type="ECO:0000313" key="10">
    <source>
        <dbReference type="Proteomes" id="UP000314986"/>
    </source>
</evidence>
<organism evidence="9 10">
    <name type="scientific">Callorhinchus milii</name>
    <name type="common">Ghost shark</name>
    <dbReference type="NCBI Taxonomy" id="7868"/>
    <lineage>
        <taxon>Eukaryota</taxon>
        <taxon>Metazoa</taxon>
        <taxon>Chordata</taxon>
        <taxon>Craniata</taxon>
        <taxon>Vertebrata</taxon>
        <taxon>Chondrichthyes</taxon>
        <taxon>Holocephali</taxon>
        <taxon>Chimaeriformes</taxon>
        <taxon>Callorhinchidae</taxon>
        <taxon>Callorhinchus</taxon>
    </lineage>
</organism>
<evidence type="ECO:0000256" key="4">
    <source>
        <dbReference type="ARBA" id="ARBA00022777"/>
    </source>
</evidence>
<dbReference type="GO" id="GO:0005524">
    <property type="term" value="F:ATP binding"/>
    <property type="evidence" value="ECO:0007669"/>
    <property type="project" value="UniProtKB-UniRule"/>
</dbReference>
<reference evidence="9" key="4">
    <citation type="submission" date="2025-08" db="UniProtKB">
        <authorList>
            <consortium name="Ensembl"/>
        </authorList>
    </citation>
    <scope>IDENTIFICATION</scope>
</reference>
<dbReference type="PROSITE" id="PS50011">
    <property type="entry name" value="PROTEIN_KINASE_DOM"/>
    <property type="match status" value="1"/>
</dbReference>
<dbReference type="Gene3D" id="3.30.200.20">
    <property type="entry name" value="Phosphorylase Kinase, domain 1"/>
    <property type="match status" value="1"/>
</dbReference>